<dbReference type="Pfam" id="PF00440">
    <property type="entry name" value="TetR_N"/>
    <property type="match status" value="1"/>
</dbReference>
<accession>A0AAE4CS79</accession>
<keyword evidence="3" id="KW-0804">Transcription</keyword>
<dbReference type="GO" id="GO:0000976">
    <property type="term" value="F:transcription cis-regulatory region binding"/>
    <property type="evidence" value="ECO:0007669"/>
    <property type="project" value="TreeGrafter"/>
</dbReference>
<comment type="caution">
    <text evidence="6">The sequence shown here is derived from an EMBL/GenBank/DDBJ whole genome shotgun (WGS) entry which is preliminary data.</text>
</comment>
<dbReference type="AlphaFoldDB" id="A0AAE4CS79"/>
<dbReference type="InterPro" id="IPR001647">
    <property type="entry name" value="HTH_TetR"/>
</dbReference>
<keyword evidence="2 4" id="KW-0238">DNA-binding</keyword>
<keyword evidence="1" id="KW-0805">Transcription regulation</keyword>
<evidence type="ECO:0000256" key="2">
    <source>
        <dbReference type="ARBA" id="ARBA00023125"/>
    </source>
</evidence>
<protein>
    <submittedName>
        <fullName evidence="6">AcrR family transcriptional regulator</fullName>
    </submittedName>
</protein>
<reference evidence="6 7" key="1">
    <citation type="submission" date="2023-07" db="EMBL/GenBank/DDBJ databases">
        <title>Sequencing the genomes of 1000 actinobacteria strains.</title>
        <authorList>
            <person name="Klenk H.-P."/>
        </authorList>
    </citation>
    <scope>NUCLEOTIDE SEQUENCE [LARGE SCALE GENOMIC DNA]</scope>
    <source>
        <strain evidence="6 7">DSM 44711</strain>
    </source>
</reference>
<dbReference type="SUPFAM" id="SSF48498">
    <property type="entry name" value="Tetracyclin repressor-like, C-terminal domain"/>
    <property type="match status" value="1"/>
</dbReference>
<evidence type="ECO:0000256" key="3">
    <source>
        <dbReference type="ARBA" id="ARBA00023163"/>
    </source>
</evidence>
<dbReference type="InterPro" id="IPR049445">
    <property type="entry name" value="TetR_SbtR-like_C"/>
</dbReference>
<feature type="DNA-binding region" description="H-T-H motif" evidence="4">
    <location>
        <begin position="29"/>
        <end position="48"/>
    </location>
</feature>
<evidence type="ECO:0000313" key="6">
    <source>
        <dbReference type="EMBL" id="MDR7320953.1"/>
    </source>
</evidence>
<dbReference type="PROSITE" id="PS50977">
    <property type="entry name" value="HTH_TETR_2"/>
    <property type="match status" value="1"/>
</dbReference>
<dbReference type="PANTHER" id="PTHR30055">
    <property type="entry name" value="HTH-TYPE TRANSCRIPTIONAL REGULATOR RUTR"/>
    <property type="match status" value="1"/>
</dbReference>
<evidence type="ECO:0000259" key="5">
    <source>
        <dbReference type="PROSITE" id="PS50977"/>
    </source>
</evidence>
<dbReference type="RefSeq" id="WP_310409669.1">
    <property type="nucleotide sequence ID" value="NZ_JAVDYC010000001.1"/>
</dbReference>
<evidence type="ECO:0000313" key="7">
    <source>
        <dbReference type="Proteomes" id="UP001183629"/>
    </source>
</evidence>
<dbReference type="InterPro" id="IPR050109">
    <property type="entry name" value="HTH-type_TetR-like_transc_reg"/>
</dbReference>
<dbReference type="GO" id="GO:0003700">
    <property type="term" value="F:DNA-binding transcription factor activity"/>
    <property type="evidence" value="ECO:0007669"/>
    <property type="project" value="TreeGrafter"/>
</dbReference>
<organism evidence="6 7">
    <name type="scientific">Catenuloplanes niger</name>
    <dbReference type="NCBI Taxonomy" id="587534"/>
    <lineage>
        <taxon>Bacteria</taxon>
        <taxon>Bacillati</taxon>
        <taxon>Actinomycetota</taxon>
        <taxon>Actinomycetes</taxon>
        <taxon>Micromonosporales</taxon>
        <taxon>Micromonosporaceae</taxon>
        <taxon>Catenuloplanes</taxon>
    </lineage>
</organism>
<name>A0AAE4CS79_9ACTN</name>
<dbReference type="EMBL" id="JAVDYC010000001">
    <property type="protein sequence ID" value="MDR7320953.1"/>
    <property type="molecule type" value="Genomic_DNA"/>
</dbReference>
<dbReference type="InterPro" id="IPR009057">
    <property type="entry name" value="Homeodomain-like_sf"/>
</dbReference>
<evidence type="ECO:0000256" key="1">
    <source>
        <dbReference type="ARBA" id="ARBA00023015"/>
    </source>
</evidence>
<dbReference type="Proteomes" id="UP001183629">
    <property type="component" value="Unassembled WGS sequence"/>
</dbReference>
<dbReference type="PANTHER" id="PTHR30055:SF234">
    <property type="entry name" value="HTH-TYPE TRANSCRIPTIONAL REGULATOR BETI"/>
    <property type="match status" value="1"/>
</dbReference>
<sequence length="185" mass="20105">MTMRKDAARNWQLIVDTGRRFVDEGIPVQLNEVARAASVGVATVYRHFPTPEALLETIATPSLEALVAHAERAVTEDDAGAAFAGLLIATLDAQLDDASMQPALAAGTYVLPRTAELRDRLDTLTGRLLDRARAAGRVRPDVTDADLLPLMCGVIFAVRVHPGAEDRRAVTHRYLDVMLTGLRRP</sequence>
<dbReference type="InterPro" id="IPR036271">
    <property type="entry name" value="Tet_transcr_reg_TetR-rel_C_sf"/>
</dbReference>
<dbReference type="SUPFAM" id="SSF46689">
    <property type="entry name" value="Homeodomain-like"/>
    <property type="match status" value="1"/>
</dbReference>
<proteinExistence type="predicted"/>
<gene>
    <name evidence="6" type="ORF">J2S44_001203</name>
</gene>
<keyword evidence="7" id="KW-1185">Reference proteome</keyword>
<dbReference type="Gene3D" id="1.10.357.10">
    <property type="entry name" value="Tetracycline Repressor, domain 2"/>
    <property type="match status" value="1"/>
</dbReference>
<evidence type="ECO:0000256" key="4">
    <source>
        <dbReference type="PROSITE-ProRule" id="PRU00335"/>
    </source>
</evidence>
<dbReference type="Pfam" id="PF21597">
    <property type="entry name" value="TetR_C_43"/>
    <property type="match status" value="1"/>
</dbReference>
<feature type="domain" description="HTH tetR-type" evidence="5">
    <location>
        <begin position="7"/>
        <end position="66"/>
    </location>
</feature>